<reference evidence="1 2" key="1">
    <citation type="submission" date="2013-04" db="EMBL/GenBank/DDBJ databases">
        <title>The Genome Sequence of Parabacteroides goldsteinii DSM 19448.</title>
        <authorList>
            <consortium name="The Broad Institute Genomics Platform"/>
            <person name="Earl A."/>
            <person name="Ward D."/>
            <person name="Feldgarden M."/>
            <person name="Gevers D."/>
            <person name="Martens E."/>
            <person name="Sakamoto M."/>
            <person name="Benno Y."/>
            <person name="Song Y."/>
            <person name="Liu C."/>
            <person name="Lee J."/>
            <person name="Bolanos M."/>
            <person name="Vaisanen M.L."/>
            <person name="Finegold S.M."/>
            <person name="Walker B."/>
            <person name="Young S."/>
            <person name="Zeng Q."/>
            <person name="Gargeya S."/>
            <person name="Fitzgerald M."/>
            <person name="Haas B."/>
            <person name="Abouelleil A."/>
            <person name="Allen A.W."/>
            <person name="Alvarado L."/>
            <person name="Arachchi H.M."/>
            <person name="Berlin A.M."/>
            <person name="Chapman S.B."/>
            <person name="Gainer-Dewar J."/>
            <person name="Goldberg J."/>
            <person name="Griggs A."/>
            <person name="Gujja S."/>
            <person name="Hansen M."/>
            <person name="Howarth C."/>
            <person name="Imamovic A."/>
            <person name="Ireland A."/>
            <person name="Larimer J."/>
            <person name="McCowan C."/>
            <person name="Murphy C."/>
            <person name="Pearson M."/>
            <person name="Poon T.W."/>
            <person name="Priest M."/>
            <person name="Roberts A."/>
            <person name="Saif S."/>
            <person name="Shea T."/>
            <person name="Sisk P."/>
            <person name="Sykes S."/>
            <person name="Wortman J."/>
            <person name="Nusbaum C."/>
            <person name="Birren B."/>
        </authorList>
    </citation>
    <scope>NUCLEOTIDE SEQUENCE [LARGE SCALE GENOMIC DNA]</scope>
    <source>
        <strain evidence="1 2">DSM 19448</strain>
    </source>
</reference>
<dbReference type="Proteomes" id="UP000033047">
    <property type="component" value="Unassembled WGS sequence"/>
</dbReference>
<protein>
    <recommendedName>
        <fullName evidence="3">Natural product</fullName>
    </recommendedName>
</protein>
<evidence type="ECO:0000313" key="1">
    <source>
        <dbReference type="EMBL" id="KKB54821.1"/>
    </source>
</evidence>
<dbReference type="STRING" id="927665.HMPREF1535_02574"/>
<dbReference type="PATRIC" id="fig|927665.4.peg.2649"/>
<dbReference type="EMBL" id="AQHV01000012">
    <property type="protein sequence ID" value="KKB54821.1"/>
    <property type="molecule type" value="Genomic_DNA"/>
</dbReference>
<dbReference type="HOGENOM" id="CLU_183862_1_0_10"/>
<dbReference type="RefSeq" id="WP_009859599.1">
    <property type="nucleotide sequence ID" value="NZ_KQ033912.1"/>
</dbReference>
<dbReference type="NCBIfam" id="TIGR04149">
    <property type="entry name" value="GG_sam_targ_CFB"/>
    <property type="match status" value="1"/>
</dbReference>
<organism evidence="1 2">
    <name type="scientific">Parabacteroides goldsteinii DSM 19448 = WAL 12034</name>
    <dbReference type="NCBI Taxonomy" id="927665"/>
    <lineage>
        <taxon>Bacteria</taxon>
        <taxon>Pseudomonadati</taxon>
        <taxon>Bacteroidota</taxon>
        <taxon>Bacteroidia</taxon>
        <taxon>Bacteroidales</taxon>
        <taxon>Tannerellaceae</taxon>
        <taxon>Parabacteroides</taxon>
    </lineage>
</organism>
<proteinExistence type="predicted"/>
<sequence>MKTLSRLKLNQLNADELEQRQMNALRGGYNCGCGCNYWETNGITVEQNYNSNVSHGYSQSYGGNKACGDAVPTTASTH</sequence>
<evidence type="ECO:0008006" key="3">
    <source>
        <dbReference type="Google" id="ProtNLM"/>
    </source>
</evidence>
<gene>
    <name evidence="1" type="ORF">HMPREF1535_02574</name>
</gene>
<comment type="caution">
    <text evidence="1">The sequence shown here is derived from an EMBL/GenBank/DDBJ whole genome shotgun (WGS) entry which is preliminary data.</text>
</comment>
<accession>A0A0F5JAA4</accession>
<dbReference type="AlphaFoldDB" id="A0A0F5JAA4"/>
<evidence type="ECO:0000313" key="2">
    <source>
        <dbReference type="Proteomes" id="UP000033047"/>
    </source>
</evidence>
<dbReference type="InterPro" id="IPR026408">
    <property type="entry name" value="GG_sam_targ_CFB"/>
</dbReference>
<name>A0A0F5JAA4_9BACT</name>